<evidence type="ECO:0000313" key="4">
    <source>
        <dbReference type="EMBL" id="EIE18950.1"/>
    </source>
</evidence>
<proteinExistence type="predicted"/>
<dbReference type="OrthoDB" id="286637at2759"/>
<dbReference type="Pfam" id="PF03556">
    <property type="entry name" value="Cullin_binding"/>
    <property type="match status" value="1"/>
</dbReference>
<dbReference type="CDD" id="cd14350">
    <property type="entry name" value="UBA_DCNL"/>
    <property type="match status" value="1"/>
</dbReference>
<keyword evidence="5" id="KW-1185">Reference proteome</keyword>
<dbReference type="GO" id="GO:0032182">
    <property type="term" value="F:ubiquitin-like protein binding"/>
    <property type="evidence" value="ECO:0007669"/>
    <property type="project" value="TreeGrafter"/>
</dbReference>
<feature type="domain" description="DCUN1" evidence="3">
    <location>
        <begin position="61"/>
        <end position="250"/>
    </location>
</feature>
<dbReference type="InterPro" id="IPR009060">
    <property type="entry name" value="UBA-like_sf"/>
</dbReference>
<sequence>MHRLDRQSKDKIEAFVGITNAHEKMALRCLQAADWSIEAAIEIYYQSVPPAPAQVSVPQRTSQTALQQLYQRYQDPHSDMILAEGVGLFCEDLQVIPEDPVMLVLSRHFSAATMCEFSKDEFIKGMASLRCDSIKKLQQKLPGLRAELQDDKKFKEIYNYTYSFALDKGKKCMPQDTAISLWRLLFSVKPWPLLDAWCAFLEQHHNRAVSRDTWIQLLDFCRAVKEDLSNFEESGSAWPYLLDDFVEYMRNGKKLEDR</sequence>
<dbReference type="GeneID" id="17036900"/>
<dbReference type="Pfam" id="PF14555">
    <property type="entry name" value="UBA_4"/>
    <property type="match status" value="1"/>
</dbReference>
<dbReference type="GO" id="GO:0097602">
    <property type="term" value="F:cullin family protein binding"/>
    <property type="evidence" value="ECO:0007669"/>
    <property type="project" value="TreeGrafter"/>
</dbReference>
<dbReference type="Proteomes" id="UP000007264">
    <property type="component" value="Unassembled WGS sequence"/>
</dbReference>
<gene>
    <name evidence="4" type="ORF">COCSUDRAFT_68098</name>
</gene>
<dbReference type="Gene3D" id="1.10.8.10">
    <property type="entry name" value="DNA helicase RuvA subunit, C-terminal domain"/>
    <property type="match status" value="1"/>
</dbReference>
<protein>
    <recommendedName>
        <fullName evidence="2">Defective in cullin neddylation protein</fullName>
    </recommendedName>
</protein>
<dbReference type="FunFam" id="1.10.238.10:FF:000030">
    <property type="entry name" value="DCN1-like protein"/>
    <property type="match status" value="1"/>
</dbReference>
<dbReference type="InterPro" id="IPR005176">
    <property type="entry name" value="PONY_dom"/>
</dbReference>
<dbReference type="EMBL" id="AGSI01000021">
    <property type="protein sequence ID" value="EIE18950.1"/>
    <property type="molecule type" value="Genomic_DNA"/>
</dbReference>
<comment type="function">
    <text evidence="2">Neddylation of cullins play an essential role in the regulation of SCF-type complexes activity.</text>
</comment>
<dbReference type="PROSITE" id="PS51229">
    <property type="entry name" value="DCUN1"/>
    <property type="match status" value="1"/>
</dbReference>
<dbReference type="PANTHER" id="PTHR12281:SF2">
    <property type="entry name" value="DEFECTIVE IN CULLIN NEDDYLATION PROTEIN"/>
    <property type="match status" value="1"/>
</dbReference>
<accession>I0YKN1</accession>
<dbReference type="SUPFAM" id="SSF46934">
    <property type="entry name" value="UBA-like"/>
    <property type="match status" value="1"/>
</dbReference>
<evidence type="ECO:0000259" key="3">
    <source>
        <dbReference type="PROSITE" id="PS51229"/>
    </source>
</evidence>
<dbReference type="InterPro" id="IPR014764">
    <property type="entry name" value="DCN-prot"/>
</dbReference>
<evidence type="ECO:0000256" key="1">
    <source>
        <dbReference type="ARBA" id="ARBA00022786"/>
    </source>
</evidence>
<comment type="caution">
    <text evidence="4">The sequence shown here is derived from an EMBL/GenBank/DDBJ whole genome shotgun (WGS) entry which is preliminary data.</text>
</comment>
<dbReference type="STRING" id="574566.I0YKN1"/>
<name>I0YKN1_COCSC</name>
<dbReference type="InterPro" id="IPR042460">
    <property type="entry name" value="DCN1-like_PONY"/>
</dbReference>
<dbReference type="Gene3D" id="1.10.238.10">
    <property type="entry name" value="EF-hand"/>
    <property type="match status" value="1"/>
</dbReference>
<dbReference type="PANTHER" id="PTHR12281">
    <property type="entry name" value="RP42 RELATED"/>
    <property type="match status" value="1"/>
</dbReference>
<dbReference type="GO" id="GO:0031624">
    <property type="term" value="F:ubiquitin conjugating enzyme binding"/>
    <property type="evidence" value="ECO:0007669"/>
    <property type="project" value="TreeGrafter"/>
</dbReference>
<reference evidence="4 5" key="1">
    <citation type="journal article" date="2012" name="Genome Biol.">
        <title>The genome of the polar eukaryotic microalga coccomyxa subellipsoidea reveals traits of cold adaptation.</title>
        <authorList>
            <person name="Blanc G."/>
            <person name="Agarkova I."/>
            <person name="Grimwood J."/>
            <person name="Kuo A."/>
            <person name="Brueggeman A."/>
            <person name="Dunigan D."/>
            <person name="Gurnon J."/>
            <person name="Ladunga I."/>
            <person name="Lindquist E."/>
            <person name="Lucas S."/>
            <person name="Pangilinan J."/>
            <person name="Proschold T."/>
            <person name="Salamov A."/>
            <person name="Schmutz J."/>
            <person name="Weeks D."/>
            <person name="Yamada T."/>
            <person name="Claverie J.M."/>
            <person name="Grigoriev I."/>
            <person name="Van Etten J."/>
            <person name="Lomsadze A."/>
            <person name="Borodovsky M."/>
        </authorList>
    </citation>
    <scope>NUCLEOTIDE SEQUENCE [LARGE SCALE GENOMIC DNA]</scope>
    <source>
        <strain evidence="4 5">C-169</strain>
    </source>
</reference>
<dbReference type="GO" id="GO:0000151">
    <property type="term" value="C:ubiquitin ligase complex"/>
    <property type="evidence" value="ECO:0007669"/>
    <property type="project" value="TreeGrafter"/>
</dbReference>
<evidence type="ECO:0000256" key="2">
    <source>
        <dbReference type="RuleBase" id="RU410713"/>
    </source>
</evidence>
<organism evidence="4 5">
    <name type="scientific">Coccomyxa subellipsoidea (strain C-169)</name>
    <name type="common">Green microalga</name>
    <dbReference type="NCBI Taxonomy" id="574566"/>
    <lineage>
        <taxon>Eukaryota</taxon>
        <taxon>Viridiplantae</taxon>
        <taxon>Chlorophyta</taxon>
        <taxon>core chlorophytes</taxon>
        <taxon>Trebouxiophyceae</taxon>
        <taxon>Trebouxiophyceae incertae sedis</taxon>
        <taxon>Coccomyxaceae</taxon>
        <taxon>Coccomyxa</taxon>
        <taxon>Coccomyxa subellipsoidea</taxon>
    </lineage>
</organism>
<dbReference type="AlphaFoldDB" id="I0YKN1"/>
<dbReference type="GO" id="GO:0045116">
    <property type="term" value="P:protein neddylation"/>
    <property type="evidence" value="ECO:0007669"/>
    <property type="project" value="TreeGrafter"/>
</dbReference>
<dbReference type="FunFam" id="1.10.238.200:FF:000003">
    <property type="entry name" value="DCN1-like protein 3"/>
    <property type="match status" value="1"/>
</dbReference>
<dbReference type="eggNOG" id="KOG3077">
    <property type="taxonomic scope" value="Eukaryota"/>
</dbReference>
<dbReference type="KEGG" id="csl:COCSUDRAFT_68098"/>
<evidence type="ECO:0000313" key="5">
    <source>
        <dbReference type="Proteomes" id="UP000007264"/>
    </source>
</evidence>
<dbReference type="RefSeq" id="XP_005643494.1">
    <property type="nucleotide sequence ID" value="XM_005643437.1"/>
</dbReference>
<keyword evidence="1" id="KW-0833">Ubl conjugation pathway</keyword>
<dbReference type="GO" id="GO:0005886">
    <property type="term" value="C:plasma membrane"/>
    <property type="evidence" value="ECO:0007669"/>
    <property type="project" value="UniProtKB-ARBA"/>
</dbReference>
<dbReference type="Gene3D" id="1.10.238.200">
    <property type="entry name" value="Cullin, PONY binding domain"/>
    <property type="match status" value="1"/>
</dbReference>